<reference evidence="1 2" key="1">
    <citation type="journal article" date="2014" name="Int. J. Syst. Evol. Microbiol.">
        <title>Complete genome sequence of Corynebacterium casei LMG S-19264T (=DSM 44701T), isolated from a smear-ripened cheese.</title>
        <authorList>
            <consortium name="US DOE Joint Genome Institute (JGI-PGF)"/>
            <person name="Walter F."/>
            <person name="Albersmeier A."/>
            <person name="Kalinowski J."/>
            <person name="Ruckert C."/>
        </authorList>
    </citation>
    <scope>NUCLEOTIDE SEQUENCE [LARGE SCALE GENOMIC DNA]</scope>
    <source>
        <strain evidence="1 2">KCTC 19473</strain>
    </source>
</reference>
<gene>
    <name evidence="1" type="ORF">GCM10007147_40160</name>
</gene>
<evidence type="ECO:0000313" key="2">
    <source>
        <dbReference type="Proteomes" id="UP000654947"/>
    </source>
</evidence>
<dbReference type="SUPFAM" id="SSF51905">
    <property type="entry name" value="FAD/NAD(P)-binding domain"/>
    <property type="match status" value="1"/>
</dbReference>
<dbReference type="EMBL" id="BMXL01000030">
    <property type="protein sequence ID" value="GHD34484.1"/>
    <property type="molecule type" value="Genomic_DNA"/>
</dbReference>
<accession>A0A919CKS2</accession>
<comment type="caution">
    <text evidence="1">The sequence shown here is derived from an EMBL/GenBank/DDBJ whole genome shotgun (WGS) entry which is preliminary data.</text>
</comment>
<evidence type="ECO:0000313" key="1">
    <source>
        <dbReference type="EMBL" id="GHD34484.1"/>
    </source>
</evidence>
<protein>
    <submittedName>
        <fullName evidence="1">Uncharacterized protein</fullName>
    </submittedName>
</protein>
<keyword evidence="2" id="KW-1185">Reference proteome</keyword>
<dbReference type="InterPro" id="IPR036188">
    <property type="entry name" value="FAD/NAD-bd_sf"/>
</dbReference>
<organism evidence="1 2">
    <name type="scientific">Nocardiopsis kunsanensis</name>
    <dbReference type="NCBI Taxonomy" id="141693"/>
    <lineage>
        <taxon>Bacteria</taxon>
        <taxon>Bacillati</taxon>
        <taxon>Actinomycetota</taxon>
        <taxon>Actinomycetes</taxon>
        <taxon>Streptosporangiales</taxon>
        <taxon>Nocardiopsidaceae</taxon>
        <taxon>Nocardiopsis</taxon>
    </lineage>
</organism>
<dbReference type="AlphaFoldDB" id="A0A919CKS2"/>
<sequence length="460" mass="49353">MIIGGGRSALTLATGLGADGWHVRVMTRGTMAENLGGRTGLTQLTMPLVRGHEHELGLDLWTADAPPIETVAMHMADPAGDSWSFAAPLPTTELSLPGRGETPVRMPVAATSIDTRLTSAYWRQHLADLPGAAVQPGDVSLADLASLVRYRLADLIVVATGADPALAGLFEPDSAHAGGASARVVTQVHLDDAETWQDQDARVVTCPDGEIMVYPVLTHTPLTAEQVRAHLNVDARPTQVRPYRAMCVQVLARPGGALDPTTAPVVRELARPPGADPLEPGEDPIVSEYLGRHGTQALAAWRWLWPRLEEIDPALVKVFQTAQVREKSALLRRLEPQVRRPIAEIDGVPVLGIGDVTNTVEHVSAQGAAASTLVATTMREQLRHLSPEQLREPQALAGTWEAYWALHGAHTRNFGAFVNGYWSGALPEGTVEAFRAAVSTREGAAAWSEGLNDPHKSLRL</sequence>
<name>A0A919CKS2_9ACTN</name>
<dbReference type="Proteomes" id="UP000654947">
    <property type="component" value="Unassembled WGS sequence"/>
</dbReference>
<proteinExistence type="predicted"/>